<keyword evidence="3" id="KW-1185">Reference proteome</keyword>
<reference evidence="3" key="1">
    <citation type="submission" date="2016-10" db="EMBL/GenBank/DDBJ databases">
        <authorList>
            <person name="Varghese N."/>
            <person name="Submissions S."/>
        </authorList>
    </citation>
    <scope>NUCLEOTIDE SEQUENCE [LARGE SCALE GENOMIC DNA]</scope>
    <source>
        <strain evidence="3">CGMCC 4.3504</strain>
    </source>
</reference>
<dbReference type="RefSeq" id="WP_055573382.1">
    <property type="nucleotide sequence ID" value="NZ_FMZK01000003.1"/>
</dbReference>
<dbReference type="Proteomes" id="UP000182100">
    <property type="component" value="Unassembled WGS sequence"/>
</dbReference>
<evidence type="ECO:0000256" key="1">
    <source>
        <dbReference type="SAM" id="MobiDB-lite"/>
    </source>
</evidence>
<sequence length="87" mass="9333">MKWDEVTLVILAASGCVTLLLAQISEVLERLPQIIRAWRQVRHELSANTDPGSRDHSTRVTAPGTLAVDPSDGDQTPRGTGAGQDEG</sequence>
<dbReference type="AlphaFoldDB" id="A0A1G6PFH2"/>
<feature type="region of interest" description="Disordered" evidence="1">
    <location>
        <begin position="45"/>
        <end position="87"/>
    </location>
</feature>
<dbReference type="EMBL" id="FMZK01000003">
    <property type="protein sequence ID" value="SDC79002.1"/>
    <property type="molecule type" value="Genomic_DNA"/>
</dbReference>
<dbReference type="PROSITE" id="PS51257">
    <property type="entry name" value="PROKAR_LIPOPROTEIN"/>
    <property type="match status" value="1"/>
</dbReference>
<proteinExistence type="predicted"/>
<evidence type="ECO:0000313" key="2">
    <source>
        <dbReference type="EMBL" id="SDC79002.1"/>
    </source>
</evidence>
<evidence type="ECO:0000313" key="3">
    <source>
        <dbReference type="Proteomes" id="UP000182100"/>
    </source>
</evidence>
<accession>A0A1G6PFH2</accession>
<organism evidence="2 3">
    <name type="scientific">Streptomyces prasinopilosus</name>
    <dbReference type="NCBI Taxonomy" id="67344"/>
    <lineage>
        <taxon>Bacteria</taxon>
        <taxon>Bacillati</taxon>
        <taxon>Actinomycetota</taxon>
        <taxon>Actinomycetes</taxon>
        <taxon>Kitasatosporales</taxon>
        <taxon>Streptomycetaceae</taxon>
        <taxon>Streptomyces</taxon>
    </lineage>
</organism>
<name>A0A1G6PFH2_9ACTN</name>
<protein>
    <submittedName>
        <fullName evidence="2">Uncharacterized protein</fullName>
    </submittedName>
</protein>
<gene>
    <name evidence="2" type="ORF">SAMN05216505_103578</name>
</gene>